<feature type="transmembrane region" description="Helical" evidence="20">
    <location>
        <begin position="367"/>
        <end position="389"/>
    </location>
</feature>
<accession>Q55MG9</accession>
<dbReference type="GO" id="GO:0022857">
    <property type="term" value="F:transmembrane transporter activity"/>
    <property type="evidence" value="ECO:0007669"/>
    <property type="project" value="InterPro"/>
</dbReference>
<evidence type="ECO:0000256" key="12">
    <source>
        <dbReference type="ARBA" id="ARBA00044912"/>
    </source>
</evidence>
<dbReference type="EMBL" id="AE017352">
    <property type="protein sequence ID" value="AAW46646.1"/>
    <property type="molecule type" value="Genomic_DNA"/>
</dbReference>
<comment type="catalytic activity">
    <reaction evidence="6">
        <text>L-lysyl-L-alpha-amino acid(out) = L-lysyl-L-alpha-amino acid(in)</text>
        <dbReference type="Rhea" id="RHEA:79387"/>
        <dbReference type="ChEBI" id="CHEBI:229965"/>
    </reaction>
</comment>
<feature type="region of interest" description="Disordered" evidence="19">
    <location>
        <begin position="1"/>
        <end position="31"/>
    </location>
</feature>
<dbReference type="Pfam" id="PF07690">
    <property type="entry name" value="MFS_1"/>
    <property type="match status" value="1"/>
</dbReference>
<evidence type="ECO:0000259" key="21">
    <source>
        <dbReference type="PROSITE" id="PS50850"/>
    </source>
</evidence>
<evidence type="ECO:0000256" key="4">
    <source>
        <dbReference type="ARBA" id="ARBA00044881"/>
    </source>
</evidence>
<proteinExistence type="predicted"/>
<comment type="catalytic activity">
    <reaction evidence="12">
        <text>L-histidyl-L-alpha-amino acid(out) = L-histidyl-L-alpha-amino acid(in)</text>
        <dbReference type="Rhea" id="RHEA:79379"/>
        <dbReference type="ChEBI" id="CHEBI:229964"/>
    </reaction>
</comment>
<evidence type="ECO:0000256" key="19">
    <source>
        <dbReference type="SAM" id="MobiDB-lite"/>
    </source>
</evidence>
<dbReference type="InterPro" id="IPR020846">
    <property type="entry name" value="MFS_dom"/>
</dbReference>
<evidence type="ECO:0000256" key="16">
    <source>
        <dbReference type="ARBA" id="ARBA00045018"/>
    </source>
</evidence>
<dbReference type="RefSeq" id="XP_568163.1">
    <property type="nucleotide sequence ID" value="XM_568163.2"/>
</dbReference>
<evidence type="ECO:0000256" key="15">
    <source>
        <dbReference type="ARBA" id="ARBA00044985"/>
    </source>
</evidence>
<dbReference type="OMA" id="TWTLWGG"/>
<dbReference type="GO" id="GO:0016020">
    <property type="term" value="C:membrane"/>
    <property type="evidence" value="ECO:0007669"/>
    <property type="project" value="UniProtKB-SubCell"/>
</dbReference>
<feature type="transmembrane region" description="Helical" evidence="20">
    <location>
        <begin position="77"/>
        <end position="97"/>
    </location>
</feature>
<dbReference type="KEGG" id="cne:CNL06410"/>
<evidence type="ECO:0000256" key="17">
    <source>
        <dbReference type="ARBA" id="ARBA00045709"/>
    </source>
</evidence>
<dbReference type="VEuPathDB" id="FungiDB:CNL06410"/>
<evidence type="ECO:0000256" key="5">
    <source>
        <dbReference type="ARBA" id="ARBA00044884"/>
    </source>
</evidence>
<keyword evidence="20" id="KW-1133">Transmembrane helix</keyword>
<feature type="transmembrane region" description="Helical" evidence="20">
    <location>
        <begin position="173"/>
        <end position="190"/>
    </location>
</feature>
<evidence type="ECO:0000256" key="13">
    <source>
        <dbReference type="ARBA" id="ARBA00044919"/>
    </source>
</evidence>
<keyword evidence="20" id="KW-0472">Membrane</keyword>
<dbReference type="PaxDb" id="214684-Q5K8A3"/>
<gene>
    <name evidence="22" type="ordered locus">CNL06410</name>
</gene>
<organism evidence="22 23">
    <name type="scientific">Cryptococcus deneoformans (strain JEC21 / ATCC MYA-565)</name>
    <name type="common">Cryptococcus neoformans var. neoformans serotype D</name>
    <dbReference type="NCBI Taxonomy" id="214684"/>
    <lineage>
        <taxon>Eukaryota</taxon>
        <taxon>Fungi</taxon>
        <taxon>Dikarya</taxon>
        <taxon>Basidiomycota</taxon>
        <taxon>Agaricomycotina</taxon>
        <taxon>Tremellomycetes</taxon>
        <taxon>Tremellales</taxon>
        <taxon>Cryptococcaceae</taxon>
        <taxon>Cryptococcus</taxon>
        <taxon>Cryptococcus neoformans species complex</taxon>
    </lineage>
</organism>
<comment type="catalytic activity">
    <reaction evidence="8">
        <text>L-aspartyl-L-lysine(out) = L-aspartyl-L-lysine(in)</text>
        <dbReference type="Rhea" id="RHEA:79411"/>
        <dbReference type="ChEBI" id="CHEBI:229953"/>
    </reaction>
</comment>
<dbReference type="Gene3D" id="1.20.1250.20">
    <property type="entry name" value="MFS general substrate transporter like domains"/>
    <property type="match status" value="2"/>
</dbReference>
<feature type="transmembrane region" description="Helical" evidence="20">
    <location>
        <begin position="241"/>
        <end position="263"/>
    </location>
</feature>
<dbReference type="STRING" id="214684.Q5K8A3"/>
<reference evidence="22 23" key="1">
    <citation type="journal article" date="2005" name="Science">
        <title>The genome of the basidiomycetous yeast and human pathogen Cryptococcus neoformans.</title>
        <authorList>
            <person name="Loftus B.J."/>
            <person name="Fung E."/>
            <person name="Roncaglia P."/>
            <person name="Rowley D."/>
            <person name="Amedeo P."/>
            <person name="Bruno D."/>
            <person name="Vamathevan J."/>
            <person name="Miranda M."/>
            <person name="Anderson I.J."/>
            <person name="Fraser J.A."/>
            <person name="Allen J.E."/>
            <person name="Bosdet I.E."/>
            <person name="Brent M.R."/>
            <person name="Chiu R."/>
            <person name="Doering T.L."/>
            <person name="Donlin M.J."/>
            <person name="D'Souza C.A."/>
            <person name="Fox D.S."/>
            <person name="Grinberg V."/>
            <person name="Fu J."/>
            <person name="Fukushima M."/>
            <person name="Haas B.J."/>
            <person name="Huang J.C."/>
            <person name="Janbon G."/>
            <person name="Jones S.J."/>
            <person name="Koo H.L."/>
            <person name="Krzywinski M.I."/>
            <person name="Kwon-Chung J.K."/>
            <person name="Lengeler K.B."/>
            <person name="Maiti R."/>
            <person name="Marra M.A."/>
            <person name="Marra R.E."/>
            <person name="Mathewson C.A."/>
            <person name="Mitchell T.G."/>
            <person name="Pertea M."/>
            <person name="Riggs F.R."/>
            <person name="Salzberg S.L."/>
            <person name="Schein J.E."/>
            <person name="Shvartsbeyn A."/>
            <person name="Shin H."/>
            <person name="Shumway M."/>
            <person name="Specht C.A."/>
            <person name="Suh B.B."/>
            <person name="Tenney A."/>
            <person name="Utterback T.R."/>
            <person name="Wickes B.L."/>
            <person name="Wortman J.R."/>
            <person name="Wye N.H."/>
            <person name="Kronstad J.W."/>
            <person name="Lodge J.K."/>
            <person name="Heitman J."/>
            <person name="Davis R.W."/>
            <person name="Fraser C.M."/>
            <person name="Hyman R.W."/>
        </authorList>
    </citation>
    <scope>NUCLEOTIDE SEQUENCE [LARGE SCALE GENOMIC DNA]</scope>
    <source>
        <strain evidence="23">JEC21 / ATCC MYA-565</strain>
    </source>
</reference>
<name>Q5K8A3_CRYD1</name>
<comment type="catalytic activity">
    <reaction evidence="5">
        <text>L-alpha-aminoacyl-L-histidine(out) = L-alpha-aminoacyl-L-histidine(in)</text>
        <dbReference type="Rhea" id="RHEA:79375"/>
        <dbReference type="ChEBI" id="CHEBI:229967"/>
    </reaction>
</comment>
<feature type="transmembrane region" description="Helical" evidence="20">
    <location>
        <begin position="395"/>
        <end position="417"/>
    </location>
</feature>
<evidence type="ECO:0000256" key="9">
    <source>
        <dbReference type="ARBA" id="ARBA00044899"/>
    </source>
</evidence>
<comment type="function">
    <text evidence="17">Lysosomal dipeptide uniporter that selectively exports lysine, arginine or histidine-containing dipeptides with a net positive charge from the lysosome lumen into the cytosol. Could play a role in a specific type of protein O-glycosylation indirectly regulating macrophages migration and tissue invasion. Also essential for liver homeostasis.</text>
</comment>
<evidence type="ECO:0000256" key="2">
    <source>
        <dbReference type="ARBA" id="ARBA00044876"/>
    </source>
</evidence>
<evidence type="ECO:0000256" key="11">
    <source>
        <dbReference type="ARBA" id="ARBA00044903"/>
    </source>
</evidence>
<dbReference type="InParanoid" id="Q5K8A3"/>
<dbReference type="Proteomes" id="UP000002149">
    <property type="component" value="Chromosome 12"/>
</dbReference>
<dbReference type="InterPro" id="IPR011701">
    <property type="entry name" value="MFS"/>
</dbReference>
<comment type="catalytic activity">
    <reaction evidence="10">
        <text>L-lysyl-L-lysine(out) = L-lysyl-L-lysine(in)</text>
        <dbReference type="Rhea" id="RHEA:79403"/>
        <dbReference type="ChEBI" id="CHEBI:229956"/>
    </reaction>
</comment>
<dbReference type="InterPro" id="IPR052187">
    <property type="entry name" value="MFSD1"/>
</dbReference>
<evidence type="ECO:0000256" key="1">
    <source>
        <dbReference type="ARBA" id="ARBA00004141"/>
    </source>
</evidence>
<dbReference type="PANTHER" id="PTHR23512">
    <property type="entry name" value="MAJOR FACILITATOR SUPERFAMILY DOMAIN-CONTAINING PROTEIN 1"/>
    <property type="match status" value="1"/>
</dbReference>
<evidence type="ECO:0000313" key="23">
    <source>
        <dbReference type="Proteomes" id="UP000002149"/>
    </source>
</evidence>
<dbReference type="HOGENOM" id="CLU_030987_0_0_1"/>
<comment type="subcellular location">
    <subcellularLocation>
        <location evidence="1">Membrane</location>
        <topology evidence="1">Multi-pass membrane protein</topology>
    </subcellularLocation>
</comment>
<dbReference type="PANTHER" id="PTHR23512:SF12">
    <property type="entry name" value="TRANSPORTER, PUTATIVE (AFU_ORTHOLOGUE AFUA_4G00260)-RELATED"/>
    <property type="match status" value="1"/>
</dbReference>
<evidence type="ECO:0000256" key="6">
    <source>
        <dbReference type="ARBA" id="ARBA00044891"/>
    </source>
</evidence>
<comment type="catalytic activity">
    <reaction evidence="4">
        <text>L-alpha-aminoacyl-L-arginine(out) = L-alpha-aminoacyl-L-arginine(in)</text>
        <dbReference type="Rhea" id="RHEA:79367"/>
        <dbReference type="ChEBI" id="CHEBI:229968"/>
    </reaction>
</comment>
<comment type="catalytic activity">
    <reaction evidence="13">
        <text>L-alanyl-L-lysine(out) = L-alanyl-L-lysine(in)</text>
        <dbReference type="Rhea" id="RHEA:79415"/>
        <dbReference type="ChEBI" id="CHEBI:192470"/>
    </reaction>
</comment>
<feature type="transmembrane region" description="Helical" evidence="20">
    <location>
        <begin position="117"/>
        <end position="136"/>
    </location>
</feature>
<dbReference type="OrthoDB" id="424834at2759"/>
<comment type="catalytic activity">
    <reaction evidence="3">
        <text>L-histidyl-glycine(out) = L-histidyl-glycine(in)</text>
        <dbReference type="Rhea" id="RHEA:79395"/>
        <dbReference type="ChEBI" id="CHEBI:229957"/>
    </reaction>
</comment>
<feature type="transmembrane region" description="Helical" evidence="20">
    <location>
        <begin position="148"/>
        <end position="167"/>
    </location>
</feature>
<evidence type="ECO:0000256" key="18">
    <source>
        <dbReference type="ARBA" id="ARBA00046376"/>
    </source>
</evidence>
<evidence type="ECO:0000256" key="14">
    <source>
        <dbReference type="ARBA" id="ARBA00044924"/>
    </source>
</evidence>
<feature type="transmembrane region" description="Helical" evidence="20">
    <location>
        <begin position="340"/>
        <end position="360"/>
    </location>
</feature>
<feature type="domain" description="Major facilitator superfamily (MFS) profile" evidence="21">
    <location>
        <begin position="71"/>
        <end position="484"/>
    </location>
</feature>
<comment type="catalytic activity">
    <reaction evidence="14">
        <text>L-lysyl-glycine(out) = L-lysyl-glycine(in)</text>
        <dbReference type="Rhea" id="RHEA:79407"/>
        <dbReference type="ChEBI" id="CHEBI:191202"/>
    </reaction>
</comment>
<dbReference type="GeneID" id="3255028"/>
<accession>Q5K8A3</accession>
<protein>
    <recommendedName>
        <fullName evidence="15">Lysosomal dipeptide transporter MFSD1</fullName>
    </recommendedName>
    <alternativeName>
        <fullName evidence="16">Major facilitator superfamily domain-containing protein 1</fullName>
    </alternativeName>
</protein>
<dbReference type="InterPro" id="IPR036259">
    <property type="entry name" value="MFS_trans_sf"/>
</dbReference>
<evidence type="ECO:0000313" key="22">
    <source>
        <dbReference type="EMBL" id="AAW46646.1"/>
    </source>
</evidence>
<dbReference type="AlphaFoldDB" id="Q5K8A3"/>
<evidence type="ECO:0000256" key="7">
    <source>
        <dbReference type="ARBA" id="ARBA00044893"/>
    </source>
</evidence>
<evidence type="ECO:0000256" key="20">
    <source>
        <dbReference type="SAM" id="Phobius"/>
    </source>
</evidence>
<evidence type="ECO:0000256" key="3">
    <source>
        <dbReference type="ARBA" id="ARBA00044878"/>
    </source>
</evidence>
<comment type="catalytic activity">
    <reaction evidence="11">
        <text>L-arginyl-glycine(out) = L-arginyl-glycine(in)</text>
        <dbReference type="Rhea" id="RHEA:79391"/>
        <dbReference type="ChEBI" id="CHEBI:229955"/>
    </reaction>
</comment>
<dbReference type="eggNOG" id="KOG4686">
    <property type="taxonomic scope" value="Eukaryota"/>
</dbReference>
<comment type="catalytic activity">
    <reaction evidence="9">
        <text>L-arginyl-L-alpha-amino acid(out) = L-arginyl-L-alpha-amino acid(in)</text>
        <dbReference type="Rhea" id="RHEA:79371"/>
        <dbReference type="ChEBI" id="CHEBI:84315"/>
    </reaction>
</comment>
<keyword evidence="20" id="KW-0812">Transmembrane</keyword>
<feature type="transmembrane region" description="Helical" evidence="20">
    <location>
        <begin position="460"/>
        <end position="481"/>
    </location>
</feature>
<comment type="catalytic activity">
    <reaction evidence="7">
        <text>L-alpha-aminoacyl-L-lysine(out) = L-alpha-aminoacyl-L-lysine(in)</text>
        <dbReference type="Rhea" id="RHEA:79383"/>
        <dbReference type="ChEBI" id="CHEBI:229966"/>
    </reaction>
</comment>
<comment type="subunit">
    <text evidence="18">Homodimer. Interacts with lysosomal protein GLMP (via lumenal domain); the interaction starts while both proteins are still in the endoplasmic reticulum and is required for stabilization of MFSD1 in lysosomes but has no direct effect on its targeting to lysosomes or transporter activity.</text>
</comment>
<feature type="compositionally biased region" description="Basic and acidic residues" evidence="19">
    <location>
        <begin position="1"/>
        <end position="16"/>
    </location>
</feature>
<comment type="catalytic activity">
    <reaction evidence="2">
        <text>L-lysyl-L-alanine(out) = L-lysyl-L-alanine(in)</text>
        <dbReference type="Rhea" id="RHEA:79399"/>
        <dbReference type="ChEBI" id="CHEBI:229954"/>
    </reaction>
</comment>
<feature type="transmembrane region" description="Helical" evidence="20">
    <location>
        <begin position="521"/>
        <end position="542"/>
    </location>
</feature>
<evidence type="ECO:0000256" key="8">
    <source>
        <dbReference type="ARBA" id="ARBA00044898"/>
    </source>
</evidence>
<dbReference type="SUPFAM" id="SSF103473">
    <property type="entry name" value="MFS general substrate transporter"/>
    <property type="match status" value="1"/>
</dbReference>
<keyword evidence="23" id="KW-1185">Reference proteome</keyword>
<evidence type="ECO:0000256" key="10">
    <source>
        <dbReference type="ARBA" id="ARBA00044900"/>
    </source>
</evidence>
<dbReference type="PROSITE" id="PS50850">
    <property type="entry name" value="MFS"/>
    <property type="match status" value="1"/>
</dbReference>
<sequence length="546" mass="59746">MVTNHHSPEVIEHVAEKAPSSSSNSDAIEGKEDLAASQYDTISGQLPELAAVGSNMDRKNEENGPRAGEELETVIPLAYRLIAFSMILFFATGSSYMQSVASPLKSTFKEKLNINNAQYGTISSASSLVNTILPIIGGIGMDYWGATYAAIISSIFVLVGAIIAAAASNAENYGMLIGGLILMGFGSTVIESTQNKLYSHWFRGTSLGLVFAVDIAWNRITSVIAKNTAVPMSTINGWWGWALWIPAIVCAVNMAVVMLYWWYERAVPKKYRPLLGKDARVKEGWDKRKFQFGTLRRLPKFFWIFCGSQLFQNAAVSVYTSNLADIQTVTRGTSTLAAGYNSSLQSVIPIFLTPLTGFFFDKIGWRMPFVSFTGALYIIVFALIGLTTVHPLCPILISSFALSTNAITFIASIPILVGDDSLLGTALGIWKAFANGNSIVLDVAAGAIQDRSSNGSYNNVIYFIIAIKGVQVLLGPTYYYLDRRWLAGSLRMTEENRLAKLKEVKENNLDYEGWRVSKMTAAIVGFELIGLIITAWVVYIIYSLGT</sequence>